<reference evidence="1" key="2">
    <citation type="journal article" date="2023" name="IMA Fungus">
        <title>Comparative genomic study of the Penicillium genus elucidates a diverse pangenome and 15 lateral gene transfer events.</title>
        <authorList>
            <person name="Petersen C."/>
            <person name="Sorensen T."/>
            <person name="Nielsen M.R."/>
            <person name="Sondergaard T.E."/>
            <person name="Sorensen J.L."/>
            <person name="Fitzpatrick D.A."/>
            <person name="Frisvad J.C."/>
            <person name="Nielsen K.L."/>
        </authorList>
    </citation>
    <scope>NUCLEOTIDE SEQUENCE</scope>
    <source>
        <strain evidence="1">IBT 15544</strain>
    </source>
</reference>
<keyword evidence="2" id="KW-1185">Reference proteome</keyword>
<comment type="caution">
    <text evidence="1">The sequence shown here is derived from an EMBL/GenBank/DDBJ whole genome shotgun (WGS) entry which is preliminary data.</text>
</comment>
<proteinExistence type="predicted"/>
<dbReference type="EMBL" id="JAPQKR010000005">
    <property type="protein sequence ID" value="KAJ5215229.1"/>
    <property type="molecule type" value="Genomic_DNA"/>
</dbReference>
<gene>
    <name evidence="1" type="ORF">N7498_001636</name>
</gene>
<sequence>MCKQCDHILAHPADRHRGTSTMNRHFLQAATCQKRKTKTHDIRKMISNGVRKIAVYINKSPQRRESFIGL</sequence>
<accession>A0A9W9NA79</accession>
<dbReference type="RefSeq" id="XP_058311042.1">
    <property type="nucleotide sequence ID" value="XM_058448698.1"/>
</dbReference>
<name>A0A9W9NA79_9EURO</name>
<reference evidence="1" key="1">
    <citation type="submission" date="2022-12" db="EMBL/GenBank/DDBJ databases">
        <authorList>
            <person name="Petersen C."/>
        </authorList>
    </citation>
    <scope>NUCLEOTIDE SEQUENCE</scope>
    <source>
        <strain evidence="1">IBT 15544</strain>
    </source>
</reference>
<protein>
    <submittedName>
        <fullName evidence="1">Uncharacterized protein</fullName>
    </submittedName>
</protein>
<organism evidence="1 2">
    <name type="scientific">Penicillium cinerascens</name>
    <dbReference type="NCBI Taxonomy" id="70096"/>
    <lineage>
        <taxon>Eukaryota</taxon>
        <taxon>Fungi</taxon>
        <taxon>Dikarya</taxon>
        <taxon>Ascomycota</taxon>
        <taxon>Pezizomycotina</taxon>
        <taxon>Eurotiomycetes</taxon>
        <taxon>Eurotiomycetidae</taxon>
        <taxon>Eurotiales</taxon>
        <taxon>Aspergillaceae</taxon>
        <taxon>Penicillium</taxon>
    </lineage>
</organism>
<evidence type="ECO:0000313" key="2">
    <source>
        <dbReference type="Proteomes" id="UP001150904"/>
    </source>
</evidence>
<evidence type="ECO:0000313" key="1">
    <source>
        <dbReference type="EMBL" id="KAJ5215229.1"/>
    </source>
</evidence>
<dbReference type="GeneID" id="83175999"/>
<dbReference type="Proteomes" id="UP001150904">
    <property type="component" value="Unassembled WGS sequence"/>
</dbReference>
<dbReference type="AlphaFoldDB" id="A0A9W9NA79"/>
<dbReference type="OrthoDB" id="4346036at2759"/>